<keyword evidence="2" id="KW-0238">DNA-binding</keyword>
<dbReference type="Pfam" id="PF01022">
    <property type="entry name" value="HTH_5"/>
    <property type="match status" value="1"/>
</dbReference>
<evidence type="ECO:0000313" key="6">
    <source>
        <dbReference type="Proteomes" id="UP000288388"/>
    </source>
</evidence>
<dbReference type="InterPro" id="IPR036388">
    <property type="entry name" value="WH-like_DNA-bd_sf"/>
</dbReference>
<dbReference type="SMART" id="SM00418">
    <property type="entry name" value="HTH_ARSR"/>
    <property type="match status" value="1"/>
</dbReference>
<dbReference type="PANTHER" id="PTHR43132">
    <property type="entry name" value="ARSENICAL RESISTANCE OPERON REPRESSOR ARSR-RELATED"/>
    <property type="match status" value="1"/>
</dbReference>
<dbReference type="GO" id="GO:0003677">
    <property type="term" value="F:DNA binding"/>
    <property type="evidence" value="ECO:0007669"/>
    <property type="project" value="UniProtKB-KW"/>
</dbReference>
<evidence type="ECO:0000313" key="5">
    <source>
        <dbReference type="EMBL" id="RVU95109.1"/>
    </source>
</evidence>
<dbReference type="NCBIfam" id="NF033788">
    <property type="entry name" value="HTH_metalloreg"/>
    <property type="match status" value="1"/>
</dbReference>
<proteinExistence type="predicted"/>
<dbReference type="PROSITE" id="PS50987">
    <property type="entry name" value="HTH_ARSR_2"/>
    <property type="match status" value="1"/>
</dbReference>
<dbReference type="InterPro" id="IPR051011">
    <property type="entry name" value="Metal_resp_trans_reg"/>
</dbReference>
<keyword evidence="1" id="KW-0805">Transcription regulation</keyword>
<dbReference type="PRINTS" id="PR00778">
    <property type="entry name" value="HTHARSR"/>
</dbReference>
<feature type="domain" description="HTH arsR-type" evidence="4">
    <location>
        <begin position="10"/>
        <end position="102"/>
    </location>
</feature>
<evidence type="ECO:0000256" key="3">
    <source>
        <dbReference type="ARBA" id="ARBA00023163"/>
    </source>
</evidence>
<reference evidence="5 6" key="1">
    <citation type="submission" date="2018-12" db="EMBL/GenBank/DDBJ databases">
        <title>A novel vanA-carrying plasmid in a clinical isolate of Enterococcus avium.</title>
        <authorList>
            <person name="Bernasconi O.J."/>
            <person name="Luzzaro F."/>
            <person name="Endimiani A."/>
        </authorList>
    </citation>
    <scope>NUCLEOTIDE SEQUENCE [LARGE SCALE GENOMIC DNA]</scope>
    <source>
        <strain evidence="5 6">LC0559/18</strain>
    </source>
</reference>
<name>A0A437UNA7_ENTAV</name>
<gene>
    <name evidence="5" type="ORF">EK398_09845</name>
</gene>
<organism evidence="5 6">
    <name type="scientific">Enterococcus avium</name>
    <name type="common">Streptococcus avium</name>
    <dbReference type="NCBI Taxonomy" id="33945"/>
    <lineage>
        <taxon>Bacteria</taxon>
        <taxon>Bacillati</taxon>
        <taxon>Bacillota</taxon>
        <taxon>Bacilli</taxon>
        <taxon>Lactobacillales</taxon>
        <taxon>Enterococcaceae</taxon>
        <taxon>Enterococcus</taxon>
    </lineage>
</organism>
<dbReference type="InterPro" id="IPR001845">
    <property type="entry name" value="HTH_ArsR_DNA-bd_dom"/>
</dbReference>
<dbReference type="GO" id="GO:0003700">
    <property type="term" value="F:DNA-binding transcription factor activity"/>
    <property type="evidence" value="ECO:0007669"/>
    <property type="project" value="InterPro"/>
</dbReference>
<evidence type="ECO:0000256" key="1">
    <source>
        <dbReference type="ARBA" id="ARBA00023015"/>
    </source>
</evidence>
<dbReference type="EMBL" id="RYZS01000001">
    <property type="protein sequence ID" value="RVU95109.1"/>
    <property type="molecule type" value="Genomic_DNA"/>
</dbReference>
<dbReference type="PANTHER" id="PTHR43132:SF2">
    <property type="entry name" value="ARSENICAL RESISTANCE OPERON REPRESSOR ARSR-RELATED"/>
    <property type="match status" value="1"/>
</dbReference>
<dbReference type="SUPFAM" id="SSF46785">
    <property type="entry name" value="Winged helix' DNA-binding domain"/>
    <property type="match status" value="1"/>
</dbReference>
<dbReference type="CDD" id="cd00090">
    <property type="entry name" value="HTH_ARSR"/>
    <property type="match status" value="1"/>
</dbReference>
<dbReference type="AlphaFoldDB" id="A0A437UNA7"/>
<dbReference type="Proteomes" id="UP000288388">
    <property type="component" value="Unassembled WGS sequence"/>
</dbReference>
<keyword evidence="3" id="KW-0804">Transcription</keyword>
<dbReference type="InterPro" id="IPR011991">
    <property type="entry name" value="ArsR-like_HTH"/>
</dbReference>
<dbReference type="Gene3D" id="1.10.10.10">
    <property type="entry name" value="Winged helix-like DNA-binding domain superfamily/Winged helix DNA-binding domain"/>
    <property type="match status" value="1"/>
</dbReference>
<comment type="caution">
    <text evidence="5">The sequence shown here is derived from an EMBL/GenBank/DDBJ whole genome shotgun (WGS) entry which is preliminary data.</text>
</comment>
<evidence type="ECO:0000259" key="4">
    <source>
        <dbReference type="PROSITE" id="PS50987"/>
    </source>
</evidence>
<dbReference type="InterPro" id="IPR036390">
    <property type="entry name" value="WH_DNA-bd_sf"/>
</dbReference>
<evidence type="ECO:0000256" key="2">
    <source>
        <dbReference type="ARBA" id="ARBA00023125"/>
    </source>
</evidence>
<protein>
    <submittedName>
        <fullName evidence="5">ArsR family transcriptional regulator</fullName>
    </submittedName>
</protein>
<sequence length="102" mass="12056">MIYWRSIMNVDGNIVSYMQDIFELLSCKTRLKIVLALNDRERSVNQLKSYLKISQSGISHQLAILRKHHLVSFRKNGRTRIYTLSDEHIEDMIRLLTIHAKE</sequence>
<accession>A0A437UNA7</accession>